<evidence type="ECO:0000313" key="2">
    <source>
        <dbReference type="Proteomes" id="UP000499080"/>
    </source>
</evidence>
<dbReference type="Proteomes" id="UP000499080">
    <property type="component" value="Unassembled WGS sequence"/>
</dbReference>
<gene>
    <name evidence="1" type="ORF">AVEN_269831_1</name>
</gene>
<dbReference type="AlphaFoldDB" id="A0A4Y2CEQ9"/>
<evidence type="ECO:0000313" key="1">
    <source>
        <dbReference type="EMBL" id="GBM02901.1"/>
    </source>
</evidence>
<comment type="caution">
    <text evidence="1">The sequence shown here is derived from an EMBL/GenBank/DDBJ whole genome shotgun (WGS) entry which is preliminary data.</text>
</comment>
<dbReference type="EMBL" id="BGPR01000185">
    <property type="protein sequence ID" value="GBM02901.1"/>
    <property type="molecule type" value="Genomic_DNA"/>
</dbReference>
<sequence>MYDRYRVRCDNGITKIAGHNVMTNTCRNVILEHLLKEYPADSLRRCHIGNRYGTSKSSPTMPTQTMLKCCSALCCLGAQVISYNVNPNDAEVLYCTCLGAQVIFYNANPNDAEVL</sequence>
<accession>A0A4Y2CEQ9</accession>
<proteinExistence type="predicted"/>
<reference evidence="1 2" key="1">
    <citation type="journal article" date="2019" name="Sci. Rep.">
        <title>Orb-weaving spider Araneus ventricosus genome elucidates the spidroin gene catalogue.</title>
        <authorList>
            <person name="Kono N."/>
            <person name="Nakamura H."/>
            <person name="Ohtoshi R."/>
            <person name="Moran D.A.P."/>
            <person name="Shinohara A."/>
            <person name="Yoshida Y."/>
            <person name="Fujiwara M."/>
            <person name="Mori M."/>
            <person name="Tomita M."/>
            <person name="Arakawa K."/>
        </authorList>
    </citation>
    <scope>NUCLEOTIDE SEQUENCE [LARGE SCALE GENOMIC DNA]</scope>
</reference>
<keyword evidence="2" id="KW-1185">Reference proteome</keyword>
<organism evidence="1 2">
    <name type="scientific">Araneus ventricosus</name>
    <name type="common">Orbweaver spider</name>
    <name type="synonym">Epeira ventricosa</name>
    <dbReference type="NCBI Taxonomy" id="182803"/>
    <lineage>
        <taxon>Eukaryota</taxon>
        <taxon>Metazoa</taxon>
        <taxon>Ecdysozoa</taxon>
        <taxon>Arthropoda</taxon>
        <taxon>Chelicerata</taxon>
        <taxon>Arachnida</taxon>
        <taxon>Araneae</taxon>
        <taxon>Araneomorphae</taxon>
        <taxon>Entelegynae</taxon>
        <taxon>Araneoidea</taxon>
        <taxon>Araneidae</taxon>
        <taxon>Araneus</taxon>
    </lineage>
</organism>
<protein>
    <submittedName>
        <fullName evidence="1">Uncharacterized protein</fullName>
    </submittedName>
</protein>
<name>A0A4Y2CEQ9_ARAVE</name>